<feature type="compositionally biased region" description="Gly residues" evidence="8">
    <location>
        <begin position="132"/>
        <end position="156"/>
    </location>
</feature>
<evidence type="ECO:0000256" key="1">
    <source>
        <dbReference type="ARBA" id="ARBA00004609"/>
    </source>
</evidence>
<evidence type="ECO:0000256" key="7">
    <source>
        <dbReference type="ARBA" id="ARBA00023180"/>
    </source>
</evidence>
<reference evidence="11 12" key="1">
    <citation type="submission" date="2020-10" db="EMBL/GenBank/DDBJ databases">
        <title>The Coptis chinensis genome and diversification of protoberbering-type alkaloids.</title>
        <authorList>
            <person name="Wang B."/>
            <person name="Shu S."/>
            <person name="Song C."/>
            <person name="Liu Y."/>
        </authorList>
    </citation>
    <scope>NUCLEOTIDE SEQUENCE [LARGE SCALE GENOMIC DNA]</scope>
    <source>
        <strain evidence="11">HL-2020</strain>
        <tissue evidence="11">Leaf</tissue>
    </source>
</reference>
<dbReference type="InterPro" id="IPR044788">
    <property type="entry name" value="X8_dom_prot"/>
</dbReference>
<feature type="signal peptide" evidence="9">
    <location>
        <begin position="1"/>
        <end position="19"/>
    </location>
</feature>
<dbReference type="InterPro" id="IPR012946">
    <property type="entry name" value="X8"/>
</dbReference>
<evidence type="ECO:0000256" key="5">
    <source>
        <dbReference type="ARBA" id="ARBA00023136"/>
    </source>
</evidence>
<dbReference type="OrthoDB" id="1930814at2759"/>
<dbReference type="PANTHER" id="PTHR31044">
    <property type="entry name" value="BETA-1,3 GLUCANASE"/>
    <property type="match status" value="1"/>
</dbReference>
<dbReference type="AlphaFoldDB" id="A0A835IV75"/>
<comment type="caution">
    <text evidence="11">The sequence shown here is derived from an EMBL/GenBank/DDBJ whole genome shotgun (WGS) entry which is preliminary data.</text>
</comment>
<feature type="compositionally biased region" description="Gly residues" evidence="8">
    <location>
        <begin position="163"/>
        <end position="177"/>
    </location>
</feature>
<gene>
    <name evidence="11" type="ORF">IFM89_008124</name>
</gene>
<dbReference type="SMART" id="SM00768">
    <property type="entry name" value="X8"/>
    <property type="match status" value="1"/>
</dbReference>
<evidence type="ECO:0000256" key="4">
    <source>
        <dbReference type="ARBA" id="ARBA00022729"/>
    </source>
</evidence>
<comment type="subcellular location">
    <subcellularLocation>
        <location evidence="1">Cell membrane</location>
        <topology evidence="1">Lipid-anchor</topology>
        <topology evidence="1">GPI-anchor</topology>
    </subcellularLocation>
</comment>
<feature type="region of interest" description="Disordered" evidence="8">
    <location>
        <begin position="95"/>
        <end position="180"/>
    </location>
</feature>
<protein>
    <recommendedName>
        <fullName evidence="10">X8 domain-containing protein</fullName>
    </recommendedName>
</protein>
<accession>A0A835IV75</accession>
<dbReference type="EMBL" id="JADFTS010000001">
    <property type="protein sequence ID" value="KAF9624186.1"/>
    <property type="molecule type" value="Genomic_DNA"/>
</dbReference>
<dbReference type="GO" id="GO:0005886">
    <property type="term" value="C:plasma membrane"/>
    <property type="evidence" value="ECO:0007669"/>
    <property type="project" value="UniProtKB-SubCell"/>
</dbReference>
<evidence type="ECO:0000259" key="10">
    <source>
        <dbReference type="SMART" id="SM00768"/>
    </source>
</evidence>
<proteinExistence type="predicted"/>
<keyword evidence="6" id="KW-1015">Disulfide bond</keyword>
<feature type="compositionally biased region" description="Low complexity" evidence="8">
    <location>
        <begin position="112"/>
        <end position="131"/>
    </location>
</feature>
<keyword evidence="7" id="KW-0325">Glycoprotein</keyword>
<evidence type="ECO:0000313" key="11">
    <source>
        <dbReference type="EMBL" id="KAF9624186.1"/>
    </source>
</evidence>
<feature type="domain" description="X8" evidence="10">
    <location>
        <begin position="20"/>
        <end position="104"/>
    </location>
</feature>
<dbReference type="PANTHER" id="PTHR31044:SF60">
    <property type="entry name" value="PLASMODESMATA CALLOSE-BINDING PROTEIN 4"/>
    <property type="match status" value="1"/>
</dbReference>
<organism evidence="11 12">
    <name type="scientific">Coptis chinensis</name>
    <dbReference type="NCBI Taxonomy" id="261450"/>
    <lineage>
        <taxon>Eukaryota</taxon>
        <taxon>Viridiplantae</taxon>
        <taxon>Streptophyta</taxon>
        <taxon>Embryophyta</taxon>
        <taxon>Tracheophyta</taxon>
        <taxon>Spermatophyta</taxon>
        <taxon>Magnoliopsida</taxon>
        <taxon>Ranunculales</taxon>
        <taxon>Ranunculaceae</taxon>
        <taxon>Coptidoideae</taxon>
        <taxon>Coptis</taxon>
    </lineage>
</organism>
<dbReference type="GO" id="GO:0098552">
    <property type="term" value="C:side of membrane"/>
    <property type="evidence" value="ECO:0007669"/>
    <property type="project" value="UniProtKB-KW"/>
</dbReference>
<keyword evidence="5" id="KW-0472">Membrane</keyword>
<evidence type="ECO:0000256" key="2">
    <source>
        <dbReference type="ARBA" id="ARBA00022475"/>
    </source>
</evidence>
<feature type="compositionally biased region" description="Polar residues" evidence="8">
    <location>
        <begin position="95"/>
        <end position="111"/>
    </location>
</feature>
<keyword evidence="2" id="KW-1003">Cell membrane</keyword>
<dbReference type="Proteomes" id="UP000631114">
    <property type="component" value="Unassembled WGS sequence"/>
</dbReference>
<name>A0A835IV75_9MAGN</name>
<dbReference type="GO" id="GO:0009506">
    <property type="term" value="C:plasmodesma"/>
    <property type="evidence" value="ECO:0007669"/>
    <property type="project" value="UniProtKB-ARBA"/>
</dbReference>
<keyword evidence="3" id="KW-0336">GPI-anchor</keyword>
<keyword evidence="3" id="KW-0449">Lipoprotein</keyword>
<dbReference type="FunFam" id="1.20.58.1040:FF:000001">
    <property type="entry name" value="Glucan endo-1,3-beta-glucosidase 4"/>
    <property type="match status" value="1"/>
</dbReference>
<dbReference type="Gene3D" id="1.20.58.1040">
    <property type="match status" value="1"/>
</dbReference>
<keyword evidence="12" id="KW-1185">Reference proteome</keyword>
<evidence type="ECO:0000256" key="6">
    <source>
        <dbReference type="ARBA" id="ARBA00023157"/>
    </source>
</evidence>
<feature type="chain" id="PRO_5032920173" description="X8 domain-containing protein" evidence="9">
    <location>
        <begin position="20"/>
        <end position="213"/>
    </location>
</feature>
<keyword evidence="4 9" id="KW-0732">Signal</keyword>
<evidence type="ECO:0000256" key="3">
    <source>
        <dbReference type="ARBA" id="ARBA00022622"/>
    </source>
</evidence>
<evidence type="ECO:0000313" key="12">
    <source>
        <dbReference type="Proteomes" id="UP000631114"/>
    </source>
</evidence>
<sequence>MAVLVLVVLILAMSGYSDANYCVCRSDVSESACQKALDYACGAGADCNPILQSGSCFQPNTVRAHCSYAVNSYFQRKGQGPGTCDFSGAATPTATDPSTGTCTFPSSAGSAGTTPSTGTTPGTGTGTTPPGTGTGTGTGTGGTGTGTGTGTGGGTGFPSPTGIIGGGMGGSGLGPSGTGINTDSSDGGFIIQKSTKLFFLVTLWFSGLVFWWG</sequence>
<dbReference type="Pfam" id="PF07983">
    <property type="entry name" value="X8"/>
    <property type="match status" value="1"/>
</dbReference>
<evidence type="ECO:0000256" key="9">
    <source>
        <dbReference type="SAM" id="SignalP"/>
    </source>
</evidence>
<evidence type="ECO:0000256" key="8">
    <source>
        <dbReference type="SAM" id="MobiDB-lite"/>
    </source>
</evidence>